<dbReference type="SMART" id="SM00195">
    <property type="entry name" value="DSPc"/>
    <property type="match status" value="1"/>
</dbReference>
<dbReference type="RefSeq" id="XP_034248661.1">
    <property type="nucleotide sequence ID" value="XM_034392770.1"/>
</dbReference>
<evidence type="ECO:0000256" key="3">
    <source>
        <dbReference type="RuleBase" id="RU366038"/>
    </source>
</evidence>
<keyword evidence="6" id="KW-1185">Reference proteome</keyword>
<evidence type="ECO:0000259" key="4">
    <source>
        <dbReference type="PROSITE" id="PS50054"/>
    </source>
</evidence>
<dbReference type="Proteomes" id="UP000515158">
    <property type="component" value="Unplaced"/>
</dbReference>
<dbReference type="PROSITE" id="PS50054">
    <property type="entry name" value="TYR_PHOSPHATASE_DUAL"/>
    <property type="match status" value="1"/>
</dbReference>
<dbReference type="GO" id="GO:0043409">
    <property type="term" value="P:negative regulation of MAPK cascade"/>
    <property type="evidence" value="ECO:0007669"/>
    <property type="project" value="TreeGrafter"/>
</dbReference>
<dbReference type="GO" id="GO:0005737">
    <property type="term" value="C:cytoplasm"/>
    <property type="evidence" value="ECO:0007669"/>
    <property type="project" value="TreeGrafter"/>
</dbReference>
<accession>A0A6P8ZUM8</accession>
<dbReference type="OrthoDB" id="253091at2759"/>
<dbReference type="EC" id="3.1.3.16" evidence="3"/>
<organism evidence="7">
    <name type="scientific">Thrips palmi</name>
    <name type="common">Melon thrips</name>
    <dbReference type="NCBI Taxonomy" id="161013"/>
    <lineage>
        <taxon>Eukaryota</taxon>
        <taxon>Metazoa</taxon>
        <taxon>Ecdysozoa</taxon>
        <taxon>Arthropoda</taxon>
        <taxon>Hexapoda</taxon>
        <taxon>Insecta</taxon>
        <taxon>Pterygota</taxon>
        <taxon>Neoptera</taxon>
        <taxon>Paraneoptera</taxon>
        <taxon>Thysanoptera</taxon>
        <taxon>Terebrantia</taxon>
        <taxon>Thripoidea</taxon>
        <taxon>Thripidae</taxon>
        <taxon>Thrips</taxon>
    </lineage>
</organism>
<dbReference type="InParanoid" id="A0A6P8ZUM8"/>
<dbReference type="InterPro" id="IPR000340">
    <property type="entry name" value="Dual-sp_phosphatase_cat-dom"/>
</dbReference>
<dbReference type="GO" id="GO:0004725">
    <property type="term" value="F:protein tyrosine phosphatase activity"/>
    <property type="evidence" value="ECO:0007669"/>
    <property type="project" value="UniProtKB-EC"/>
</dbReference>
<comment type="function">
    <text evidence="3">Dual specificity phosphatase able to dephosphorylate phosphotyrosine, phosphoserine and phosphothreonine residues, with a preference for phosphotyrosine as a substrate.</text>
</comment>
<evidence type="ECO:0000256" key="2">
    <source>
        <dbReference type="PIRSR" id="PIRSR620405-1"/>
    </source>
</evidence>
<dbReference type="Pfam" id="PF00782">
    <property type="entry name" value="DSPc"/>
    <property type="match status" value="1"/>
</dbReference>
<dbReference type="Gene3D" id="3.90.190.10">
    <property type="entry name" value="Protein tyrosine phosphatase superfamily"/>
    <property type="match status" value="1"/>
</dbReference>
<evidence type="ECO:0000313" key="6">
    <source>
        <dbReference type="Proteomes" id="UP000515158"/>
    </source>
</evidence>
<dbReference type="GeneID" id="117649748"/>
<feature type="active site" description="Phosphocysteine intermediate" evidence="2">
    <location>
        <position position="140"/>
    </location>
</feature>
<feature type="domain" description="Tyrosine specific protein phosphatases" evidence="5">
    <location>
        <begin position="116"/>
        <end position="174"/>
    </location>
</feature>
<dbReference type="PANTHER" id="PTHR45682">
    <property type="entry name" value="AGAP008228-PA"/>
    <property type="match status" value="1"/>
</dbReference>
<keyword evidence="3" id="KW-0378">Hydrolase</keyword>
<dbReference type="KEGG" id="tpal:117649748"/>
<dbReference type="GO" id="GO:0004722">
    <property type="term" value="F:protein serine/threonine phosphatase activity"/>
    <property type="evidence" value="ECO:0007669"/>
    <property type="project" value="UniProtKB-EC"/>
</dbReference>
<evidence type="ECO:0000256" key="1">
    <source>
        <dbReference type="ARBA" id="ARBA00008601"/>
    </source>
</evidence>
<comment type="similarity">
    <text evidence="1 3">Belongs to the protein-tyrosine phosphatase family. Non-receptor class dual specificity subfamily.</text>
</comment>
<dbReference type="GO" id="GO:0033549">
    <property type="term" value="F:MAP kinase phosphatase activity"/>
    <property type="evidence" value="ECO:0007669"/>
    <property type="project" value="TreeGrafter"/>
</dbReference>
<dbReference type="GO" id="GO:0008138">
    <property type="term" value="F:protein tyrosine/serine/threonine phosphatase activity"/>
    <property type="evidence" value="ECO:0007669"/>
    <property type="project" value="UniProtKB-UniRule"/>
</dbReference>
<protein>
    <recommendedName>
        <fullName evidence="3">Dual specificity protein phosphatase</fullName>
        <ecNumber evidence="3">3.1.3.16</ecNumber>
        <ecNumber evidence="3">3.1.3.48</ecNumber>
    </recommendedName>
</protein>
<dbReference type="InterPro" id="IPR029021">
    <property type="entry name" value="Prot-tyrosine_phosphatase-like"/>
</dbReference>
<comment type="catalytic activity">
    <reaction evidence="3">
        <text>O-phospho-L-tyrosyl-[protein] + H2O = L-tyrosyl-[protein] + phosphate</text>
        <dbReference type="Rhea" id="RHEA:10684"/>
        <dbReference type="Rhea" id="RHEA-COMP:10136"/>
        <dbReference type="Rhea" id="RHEA-COMP:20101"/>
        <dbReference type="ChEBI" id="CHEBI:15377"/>
        <dbReference type="ChEBI" id="CHEBI:43474"/>
        <dbReference type="ChEBI" id="CHEBI:46858"/>
        <dbReference type="ChEBI" id="CHEBI:61978"/>
        <dbReference type="EC" id="3.1.3.48"/>
    </reaction>
</comment>
<comment type="catalytic activity">
    <reaction evidence="3">
        <text>O-phospho-L-threonyl-[protein] + H2O = L-threonyl-[protein] + phosphate</text>
        <dbReference type="Rhea" id="RHEA:47004"/>
        <dbReference type="Rhea" id="RHEA-COMP:11060"/>
        <dbReference type="Rhea" id="RHEA-COMP:11605"/>
        <dbReference type="ChEBI" id="CHEBI:15377"/>
        <dbReference type="ChEBI" id="CHEBI:30013"/>
        <dbReference type="ChEBI" id="CHEBI:43474"/>
        <dbReference type="ChEBI" id="CHEBI:61977"/>
        <dbReference type="EC" id="3.1.3.16"/>
    </reaction>
</comment>
<reference evidence="7" key="1">
    <citation type="submission" date="2025-08" db="UniProtKB">
        <authorList>
            <consortium name="RefSeq"/>
        </authorList>
    </citation>
    <scope>IDENTIFICATION</scope>
    <source>
        <tissue evidence="7">Total insect</tissue>
    </source>
</reference>
<proteinExistence type="inferred from homology"/>
<dbReference type="InterPro" id="IPR000387">
    <property type="entry name" value="Tyr_Pase_dom"/>
</dbReference>
<keyword evidence="3" id="KW-0904">Protein phosphatase</keyword>
<evidence type="ECO:0000259" key="5">
    <source>
        <dbReference type="PROSITE" id="PS50056"/>
    </source>
</evidence>
<sequence length="220" mass="25009">MAWGREVRARDLLEVLHSQQPRLAPIQLPGFEHSPQTWDRAKLGLDCDEVYPDIFIGDAATVRDKQYLKEIRITHVVNCAEGRRGGQLNVNAWYYQDADIKYLGLPVEDLPSSNIEDYFHCAAQFIDCALYNGGRVFVNCMMGVSRSATIVMAFLMLRRGMSAEEAVRAVRRRRGVWPNAGFLHKLANLHNYMRRQRCPQGSHFFVPLPYASIGAPMAQP</sequence>
<gene>
    <name evidence="7" type="primary">LOC117649748</name>
</gene>
<feature type="domain" description="Tyrosine-protein phosphatase" evidence="4">
    <location>
        <begin position="46"/>
        <end position="195"/>
    </location>
</feature>
<comment type="catalytic activity">
    <reaction evidence="3">
        <text>O-phospho-L-seryl-[protein] + H2O = L-seryl-[protein] + phosphate</text>
        <dbReference type="Rhea" id="RHEA:20629"/>
        <dbReference type="Rhea" id="RHEA-COMP:9863"/>
        <dbReference type="Rhea" id="RHEA-COMP:11604"/>
        <dbReference type="ChEBI" id="CHEBI:15377"/>
        <dbReference type="ChEBI" id="CHEBI:29999"/>
        <dbReference type="ChEBI" id="CHEBI:43474"/>
        <dbReference type="ChEBI" id="CHEBI:83421"/>
        <dbReference type="EC" id="3.1.3.16"/>
    </reaction>
</comment>
<name>A0A6P8ZUM8_THRPL</name>
<dbReference type="PRINTS" id="PR01909">
    <property type="entry name" value="ADSPHPHTASEA"/>
</dbReference>
<dbReference type="PROSITE" id="PS50056">
    <property type="entry name" value="TYR_PHOSPHATASE_2"/>
    <property type="match status" value="1"/>
</dbReference>
<dbReference type="InterPro" id="IPR020405">
    <property type="entry name" value="Atypical_DUSP_subfamA"/>
</dbReference>
<dbReference type="InterPro" id="IPR020422">
    <property type="entry name" value="TYR_PHOSPHATASE_DUAL_dom"/>
</dbReference>
<dbReference type="EC" id="3.1.3.48" evidence="3"/>
<dbReference type="PANTHER" id="PTHR45682:SF5">
    <property type="entry name" value="DUAL SPECIFICITY PROTEIN PHOSPHATASE"/>
    <property type="match status" value="1"/>
</dbReference>
<dbReference type="SUPFAM" id="SSF52799">
    <property type="entry name" value="(Phosphotyrosine protein) phosphatases II"/>
    <property type="match status" value="1"/>
</dbReference>
<evidence type="ECO:0000313" key="7">
    <source>
        <dbReference type="RefSeq" id="XP_034248661.1"/>
    </source>
</evidence>
<dbReference type="AlphaFoldDB" id="A0A6P8ZUM8"/>
<dbReference type="PRINTS" id="PR01908">
    <property type="entry name" value="ADSPHPHTASE"/>
</dbReference>